<dbReference type="GO" id="GO:0046872">
    <property type="term" value="F:metal ion binding"/>
    <property type="evidence" value="ECO:0007669"/>
    <property type="project" value="UniProtKB-KW"/>
</dbReference>
<gene>
    <name evidence="13" type="ORF">GO620_009090</name>
</gene>
<comment type="catalytic activity">
    <reaction evidence="9">
        <text>Couples ATP hydrolysis with the unwinding of duplex DNA by translocating in the 3'-5' direction.</text>
        <dbReference type="EC" id="5.6.2.4"/>
    </reaction>
</comment>
<evidence type="ECO:0000256" key="5">
    <source>
        <dbReference type="ARBA" id="ARBA00022806"/>
    </source>
</evidence>
<evidence type="ECO:0000256" key="10">
    <source>
        <dbReference type="ARBA" id="ARBA00034808"/>
    </source>
</evidence>
<keyword evidence="8" id="KW-0413">Isomerase</keyword>
<evidence type="ECO:0000256" key="1">
    <source>
        <dbReference type="ARBA" id="ARBA00005446"/>
    </source>
</evidence>
<dbReference type="GO" id="GO:0043590">
    <property type="term" value="C:bacterial nucleoid"/>
    <property type="evidence" value="ECO:0007669"/>
    <property type="project" value="TreeGrafter"/>
</dbReference>
<dbReference type="SUPFAM" id="SSF52540">
    <property type="entry name" value="P-loop containing nucleoside triphosphate hydrolases"/>
    <property type="match status" value="1"/>
</dbReference>
<dbReference type="CDD" id="cd17920">
    <property type="entry name" value="DEXHc_RecQ"/>
    <property type="match status" value="1"/>
</dbReference>
<proteinExistence type="inferred from homology"/>
<dbReference type="AlphaFoldDB" id="A0A6I4I0Y2"/>
<dbReference type="PANTHER" id="PTHR13710">
    <property type="entry name" value="DNA HELICASE RECQ FAMILY MEMBER"/>
    <property type="match status" value="1"/>
</dbReference>
<evidence type="ECO:0000256" key="9">
    <source>
        <dbReference type="ARBA" id="ARBA00034617"/>
    </source>
</evidence>
<dbReference type="KEGG" id="mgik:GO620_009090"/>
<keyword evidence="3" id="KW-0547">Nucleotide-binding</keyword>
<dbReference type="Proteomes" id="UP000429232">
    <property type="component" value="Chromosome"/>
</dbReference>
<dbReference type="Pfam" id="PF00270">
    <property type="entry name" value="DEAD"/>
    <property type="match status" value="1"/>
</dbReference>
<dbReference type="RefSeq" id="WP_157525928.1">
    <property type="nucleotide sequence ID" value="NZ_CP066775.1"/>
</dbReference>
<keyword evidence="4" id="KW-0378">Hydrolase</keyword>
<evidence type="ECO:0000313" key="14">
    <source>
        <dbReference type="Proteomes" id="UP000429232"/>
    </source>
</evidence>
<dbReference type="GO" id="GO:0030894">
    <property type="term" value="C:replisome"/>
    <property type="evidence" value="ECO:0007669"/>
    <property type="project" value="TreeGrafter"/>
</dbReference>
<reference evidence="13 14" key="1">
    <citation type="submission" date="2020-12" db="EMBL/GenBank/DDBJ databases">
        <title>HMF7856_wgs.fasta genome submission.</title>
        <authorList>
            <person name="Kang H."/>
            <person name="Kim H."/>
            <person name="Joh K."/>
        </authorList>
    </citation>
    <scope>NUCLEOTIDE SEQUENCE [LARGE SCALE GENOMIC DNA]</scope>
    <source>
        <strain evidence="13 14">HMF7856</strain>
    </source>
</reference>
<dbReference type="GO" id="GO:0005524">
    <property type="term" value="F:ATP binding"/>
    <property type="evidence" value="ECO:0007669"/>
    <property type="project" value="UniProtKB-KW"/>
</dbReference>
<name>A0A6I4I0Y2_9SPHI</name>
<dbReference type="PANTHER" id="PTHR13710:SF105">
    <property type="entry name" value="ATP-DEPENDENT DNA HELICASE Q1"/>
    <property type="match status" value="1"/>
</dbReference>
<evidence type="ECO:0000256" key="8">
    <source>
        <dbReference type="ARBA" id="ARBA00023235"/>
    </source>
</evidence>
<dbReference type="SMART" id="SM00490">
    <property type="entry name" value="HELICc"/>
    <property type="match status" value="1"/>
</dbReference>
<organism evidence="13 14">
    <name type="scientific">Mucilaginibacter ginkgonis</name>
    <dbReference type="NCBI Taxonomy" id="2682091"/>
    <lineage>
        <taxon>Bacteria</taxon>
        <taxon>Pseudomonadati</taxon>
        <taxon>Bacteroidota</taxon>
        <taxon>Sphingobacteriia</taxon>
        <taxon>Sphingobacteriales</taxon>
        <taxon>Sphingobacteriaceae</taxon>
        <taxon>Mucilaginibacter</taxon>
    </lineage>
</organism>
<dbReference type="PROSITE" id="PS51192">
    <property type="entry name" value="HELICASE_ATP_BIND_1"/>
    <property type="match status" value="1"/>
</dbReference>
<dbReference type="InterPro" id="IPR036388">
    <property type="entry name" value="WH-like_DNA-bd_sf"/>
</dbReference>
<protein>
    <recommendedName>
        <fullName evidence="11">ATP-dependent DNA helicase RecQ</fullName>
        <ecNumber evidence="10">5.6.2.4</ecNumber>
    </recommendedName>
    <alternativeName>
        <fullName evidence="12">DNA 3'-5' helicase RecQ</fullName>
    </alternativeName>
</protein>
<dbReference type="GO" id="GO:0009378">
    <property type="term" value="F:four-way junction helicase activity"/>
    <property type="evidence" value="ECO:0007669"/>
    <property type="project" value="TreeGrafter"/>
</dbReference>
<dbReference type="Gene3D" id="1.10.10.10">
    <property type="entry name" value="Winged helix-like DNA-binding domain superfamily/Winged helix DNA-binding domain"/>
    <property type="match status" value="1"/>
</dbReference>
<dbReference type="GO" id="GO:0006310">
    <property type="term" value="P:DNA recombination"/>
    <property type="evidence" value="ECO:0007669"/>
    <property type="project" value="InterPro"/>
</dbReference>
<sequence>MTIHEILSRYWKHQQFRALQQEIITAVLEGRDALALLPTGGGKSVCFQVPAMAMQGICIVISPLIALMKDQVENLQVKGINAVAIVSGMSRREVDIALDNCVYGDVKFLYLSPERLQSELVQERIRYMDVNLIAVDEAHCISQWGYDFRPQYLHLTLLRDLHPKVPILALTATATQRVRDDILEKLQLRNAAIFQKSFARYNVSYLVEHKENKLRRMLQIARGAKGSGIVYVRSRKDTFELARFLNENGLRADYYHAGLPGELRSAKQESWKGNQTDIMVATNAFGMGIDKPDVRFVIHRDVPESLEAYYQEAGRAGRDEQRAYAVLLYTAADRKLQEKKFANAYPSLEEIKQTYHYLANYFQLAYGAGEGVSFEFDLAEFCSRFKLEPIKTLNALKFLEQDEYLSVNESVYLPSRFRFEVQNEELYNFQIQNSAWDSFIKVLLRSYGGAFDHYVNIREVDLAKRTGVTVPMVIDNLTQLHDFGVLNYLAQTDKPQLTYLKPRVDNKGLLISMKFIEERKQLYKEKLEAVFNYAEHQKCRSQMLLSYFDEEDAPKCGICDVCLAERREINRDAITERMIADITQLLSSPLTLDHLITAIPGGHQKEKLAVVRTLLDAGKIKTNGEVYYL</sequence>
<dbReference type="GO" id="GO:0016787">
    <property type="term" value="F:hydrolase activity"/>
    <property type="evidence" value="ECO:0007669"/>
    <property type="project" value="UniProtKB-KW"/>
</dbReference>
<evidence type="ECO:0000256" key="12">
    <source>
        <dbReference type="ARBA" id="ARBA00044550"/>
    </source>
</evidence>
<evidence type="ECO:0000256" key="6">
    <source>
        <dbReference type="ARBA" id="ARBA00022840"/>
    </source>
</evidence>
<comment type="similarity">
    <text evidence="1">Belongs to the helicase family. RecQ subfamily.</text>
</comment>
<evidence type="ECO:0000256" key="11">
    <source>
        <dbReference type="ARBA" id="ARBA00044535"/>
    </source>
</evidence>
<dbReference type="EMBL" id="CP066775">
    <property type="protein sequence ID" value="QQL48348.1"/>
    <property type="molecule type" value="Genomic_DNA"/>
</dbReference>
<evidence type="ECO:0000256" key="7">
    <source>
        <dbReference type="ARBA" id="ARBA00023125"/>
    </source>
</evidence>
<dbReference type="FunFam" id="3.40.50.300:FF:001389">
    <property type="entry name" value="ATP-dependent DNA helicase RecQ"/>
    <property type="match status" value="1"/>
</dbReference>
<evidence type="ECO:0000256" key="2">
    <source>
        <dbReference type="ARBA" id="ARBA00022723"/>
    </source>
</evidence>
<keyword evidence="2" id="KW-0479">Metal-binding</keyword>
<evidence type="ECO:0000256" key="3">
    <source>
        <dbReference type="ARBA" id="ARBA00022741"/>
    </source>
</evidence>
<keyword evidence="7" id="KW-0238">DNA-binding</keyword>
<dbReference type="NCBIfam" id="TIGR00614">
    <property type="entry name" value="recQ_fam"/>
    <property type="match status" value="1"/>
</dbReference>
<dbReference type="InterPro" id="IPR004589">
    <property type="entry name" value="DNA_helicase_ATP-dep_RecQ"/>
</dbReference>
<dbReference type="GO" id="GO:0043138">
    <property type="term" value="F:3'-5' DNA helicase activity"/>
    <property type="evidence" value="ECO:0007669"/>
    <property type="project" value="UniProtKB-EC"/>
</dbReference>
<dbReference type="InterPro" id="IPR032284">
    <property type="entry name" value="RecQ_Zn-bd"/>
</dbReference>
<dbReference type="Gene3D" id="3.40.50.300">
    <property type="entry name" value="P-loop containing nucleotide triphosphate hydrolases"/>
    <property type="match status" value="2"/>
</dbReference>
<dbReference type="Pfam" id="PF16124">
    <property type="entry name" value="RecQ_Zn_bind"/>
    <property type="match status" value="1"/>
</dbReference>
<dbReference type="InterPro" id="IPR027417">
    <property type="entry name" value="P-loop_NTPase"/>
</dbReference>
<dbReference type="GO" id="GO:0003677">
    <property type="term" value="F:DNA binding"/>
    <property type="evidence" value="ECO:0007669"/>
    <property type="project" value="UniProtKB-KW"/>
</dbReference>
<evidence type="ECO:0000313" key="13">
    <source>
        <dbReference type="EMBL" id="QQL48348.1"/>
    </source>
</evidence>
<dbReference type="SMART" id="SM00487">
    <property type="entry name" value="DEXDc"/>
    <property type="match status" value="1"/>
</dbReference>
<keyword evidence="6" id="KW-0067">ATP-binding</keyword>
<evidence type="ECO:0000256" key="4">
    <source>
        <dbReference type="ARBA" id="ARBA00022801"/>
    </source>
</evidence>
<accession>A0A6I4I0Y2</accession>
<keyword evidence="14" id="KW-1185">Reference proteome</keyword>
<dbReference type="EC" id="5.6.2.4" evidence="10"/>
<dbReference type="GO" id="GO:0005737">
    <property type="term" value="C:cytoplasm"/>
    <property type="evidence" value="ECO:0007669"/>
    <property type="project" value="TreeGrafter"/>
</dbReference>
<dbReference type="GO" id="GO:0006281">
    <property type="term" value="P:DNA repair"/>
    <property type="evidence" value="ECO:0007669"/>
    <property type="project" value="TreeGrafter"/>
</dbReference>
<dbReference type="PROSITE" id="PS51194">
    <property type="entry name" value="HELICASE_CTER"/>
    <property type="match status" value="1"/>
</dbReference>
<dbReference type="InterPro" id="IPR001650">
    <property type="entry name" value="Helicase_C-like"/>
</dbReference>
<dbReference type="Pfam" id="PF00271">
    <property type="entry name" value="Helicase_C"/>
    <property type="match status" value="1"/>
</dbReference>
<keyword evidence="5 13" id="KW-0347">Helicase</keyword>
<dbReference type="InterPro" id="IPR011545">
    <property type="entry name" value="DEAD/DEAH_box_helicase_dom"/>
</dbReference>
<dbReference type="InterPro" id="IPR014001">
    <property type="entry name" value="Helicase_ATP-bd"/>
</dbReference>